<dbReference type="Proteomes" id="UP000821853">
    <property type="component" value="Unassembled WGS sequence"/>
</dbReference>
<accession>A0A9J6HB80</accession>
<dbReference type="InterPro" id="IPR032675">
    <property type="entry name" value="LRR_dom_sf"/>
</dbReference>
<keyword evidence="1" id="KW-0677">Repeat</keyword>
<sequence>MNFQVARLADSGSSAKVSAALQKSPTNYEEHAVPIRLSAMESLNGCIIGEALDFRLPCTATENAACQIVGHLSAWNEFFFLVSLQLREMPGTNGKLSLQFMHKPGQTKCSPRNLRLVSLLMCELLKTHRCVAHIDLEAALFSPYRGLLSDCLRECPSIRSLRLAICCDKPVPVEDFATAAFSLPHLQELECTGKSQNWLTCVARLPALLRTTTSLTALRVSSECLGSLRPEEFFRALAQNCSLKELVLPCSLIFGPPPLVEAAIMEWLTNSTLLKSLTLVLDRGGPWLLKGALKGLLGNRSIVSVHLRCSLVDHADICLLSEVFEQNKALQILKISYEYCYYSFVERHLYKADCDCCLKALVGNHTLKEVALPIDVWDEGQWRELFEALPAKRDLQRVGIEAYERRHGHFLGTLCAALKETGADEKVSFKVPLTWPEFHERSECKAFSSLVVKDSDRNRGPICNIFRRMPSLGHITYFHLGIVYKMDSATSSALATFLSATLTLKTLSLSASWRVVQPECQKALLDGLAANSSLRELRMDVDVGSSDFCVFSEPLADVINASRNISRLHLRASGRECAGSAFLGRLTARIAGNYTLLSATVSQLMDKNLKRPWFEVSDATRRNCGLLTGAADFARGARRDRRCALALERMQGHPELVEEVARLEGGGPGTGGHHSPARPEEHPVGGCAPVHVAGRGRQGARLLPCQQGRQHAAGRLNEHCWRAIRRYLRVHDIRDPTAGSLPPQ</sequence>
<gene>
    <name evidence="3" type="ORF">HPB48_026340</name>
</gene>
<evidence type="ECO:0008006" key="5">
    <source>
        <dbReference type="Google" id="ProtNLM"/>
    </source>
</evidence>
<dbReference type="SUPFAM" id="SSF52047">
    <property type="entry name" value="RNI-like"/>
    <property type="match status" value="2"/>
</dbReference>
<name>A0A9J6HB80_HAELO</name>
<keyword evidence="4" id="KW-1185">Reference proteome</keyword>
<proteinExistence type="predicted"/>
<evidence type="ECO:0000256" key="2">
    <source>
        <dbReference type="SAM" id="MobiDB-lite"/>
    </source>
</evidence>
<dbReference type="AlphaFoldDB" id="A0A9J6HB80"/>
<dbReference type="VEuPathDB" id="VectorBase:HLOH_042804"/>
<evidence type="ECO:0000256" key="1">
    <source>
        <dbReference type="ARBA" id="ARBA00022737"/>
    </source>
</evidence>
<dbReference type="PANTHER" id="PTHR24111:SF0">
    <property type="entry name" value="LEUCINE-RICH REPEAT-CONTAINING PROTEIN"/>
    <property type="match status" value="1"/>
</dbReference>
<reference evidence="3 4" key="1">
    <citation type="journal article" date="2020" name="Cell">
        <title>Large-Scale Comparative Analyses of Tick Genomes Elucidate Their Genetic Diversity and Vector Capacities.</title>
        <authorList>
            <consortium name="Tick Genome and Microbiome Consortium (TIGMIC)"/>
            <person name="Jia N."/>
            <person name="Wang J."/>
            <person name="Shi W."/>
            <person name="Du L."/>
            <person name="Sun Y."/>
            <person name="Zhan W."/>
            <person name="Jiang J.F."/>
            <person name="Wang Q."/>
            <person name="Zhang B."/>
            <person name="Ji P."/>
            <person name="Bell-Sakyi L."/>
            <person name="Cui X.M."/>
            <person name="Yuan T.T."/>
            <person name="Jiang B.G."/>
            <person name="Yang W.F."/>
            <person name="Lam T.T."/>
            <person name="Chang Q.C."/>
            <person name="Ding S.J."/>
            <person name="Wang X.J."/>
            <person name="Zhu J.G."/>
            <person name="Ruan X.D."/>
            <person name="Zhao L."/>
            <person name="Wei J.T."/>
            <person name="Ye R.Z."/>
            <person name="Que T.C."/>
            <person name="Du C.H."/>
            <person name="Zhou Y.H."/>
            <person name="Cheng J.X."/>
            <person name="Dai P.F."/>
            <person name="Guo W.B."/>
            <person name="Han X.H."/>
            <person name="Huang E.J."/>
            <person name="Li L.F."/>
            <person name="Wei W."/>
            <person name="Gao Y.C."/>
            <person name="Liu J.Z."/>
            <person name="Shao H.Z."/>
            <person name="Wang X."/>
            <person name="Wang C.C."/>
            <person name="Yang T.C."/>
            <person name="Huo Q.B."/>
            <person name="Li W."/>
            <person name="Chen H.Y."/>
            <person name="Chen S.E."/>
            <person name="Zhou L.G."/>
            <person name="Ni X.B."/>
            <person name="Tian J.H."/>
            <person name="Sheng Y."/>
            <person name="Liu T."/>
            <person name="Pan Y.S."/>
            <person name="Xia L.Y."/>
            <person name="Li J."/>
            <person name="Zhao F."/>
            <person name="Cao W.C."/>
        </authorList>
    </citation>
    <scope>NUCLEOTIDE SEQUENCE [LARGE SCALE GENOMIC DNA]</scope>
    <source>
        <strain evidence="3">HaeL-2018</strain>
    </source>
</reference>
<dbReference type="InterPro" id="IPR052201">
    <property type="entry name" value="LRR-containing_regulator"/>
</dbReference>
<dbReference type="PANTHER" id="PTHR24111">
    <property type="entry name" value="LEUCINE-RICH REPEAT-CONTAINING PROTEIN 34"/>
    <property type="match status" value="1"/>
</dbReference>
<evidence type="ECO:0000313" key="4">
    <source>
        <dbReference type="Proteomes" id="UP000821853"/>
    </source>
</evidence>
<comment type="caution">
    <text evidence="3">The sequence shown here is derived from an EMBL/GenBank/DDBJ whole genome shotgun (WGS) entry which is preliminary data.</text>
</comment>
<evidence type="ECO:0000313" key="3">
    <source>
        <dbReference type="EMBL" id="KAH9384338.1"/>
    </source>
</evidence>
<dbReference type="Gene3D" id="3.80.10.10">
    <property type="entry name" value="Ribonuclease Inhibitor"/>
    <property type="match status" value="2"/>
</dbReference>
<dbReference type="EMBL" id="JABSTR010002149">
    <property type="protein sequence ID" value="KAH9384338.1"/>
    <property type="molecule type" value="Genomic_DNA"/>
</dbReference>
<feature type="region of interest" description="Disordered" evidence="2">
    <location>
        <begin position="663"/>
        <end position="683"/>
    </location>
</feature>
<organism evidence="3 4">
    <name type="scientific">Haemaphysalis longicornis</name>
    <name type="common">Bush tick</name>
    <dbReference type="NCBI Taxonomy" id="44386"/>
    <lineage>
        <taxon>Eukaryota</taxon>
        <taxon>Metazoa</taxon>
        <taxon>Ecdysozoa</taxon>
        <taxon>Arthropoda</taxon>
        <taxon>Chelicerata</taxon>
        <taxon>Arachnida</taxon>
        <taxon>Acari</taxon>
        <taxon>Parasitiformes</taxon>
        <taxon>Ixodida</taxon>
        <taxon>Ixodoidea</taxon>
        <taxon>Ixodidae</taxon>
        <taxon>Haemaphysalinae</taxon>
        <taxon>Haemaphysalis</taxon>
    </lineage>
</organism>
<dbReference type="OMA" id="RINITHM"/>
<protein>
    <recommendedName>
        <fullName evidence="5">Nlr family card domain protein</fullName>
    </recommendedName>
</protein>